<dbReference type="InterPro" id="IPR011055">
    <property type="entry name" value="Dup_hybrid_motif"/>
</dbReference>
<evidence type="ECO:0000259" key="3">
    <source>
        <dbReference type="Pfam" id="PF01551"/>
    </source>
</evidence>
<keyword evidence="1" id="KW-0175">Coiled coil</keyword>
<dbReference type="STRING" id="1396821.SAMN05444515_102119"/>
<dbReference type="Proteomes" id="UP000199256">
    <property type="component" value="Unassembled WGS sequence"/>
</dbReference>
<dbReference type="AlphaFoldDB" id="A0A1H7HBL3"/>
<protein>
    <submittedName>
        <fullName evidence="4">Murein DD-endopeptidase MepM and murein hydrolase activator NlpD, contain LysM domain</fullName>
    </submittedName>
</protein>
<dbReference type="OrthoDB" id="9805070at2"/>
<evidence type="ECO:0000313" key="4">
    <source>
        <dbReference type="EMBL" id="SEK47631.1"/>
    </source>
</evidence>
<dbReference type="Pfam" id="PF01551">
    <property type="entry name" value="Peptidase_M23"/>
    <property type="match status" value="1"/>
</dbReference>
<dbReference type="InterPro" id="IPR016047">
    <property type="entry name" value="M23ase_b-sheet_dom"/>
</dbReference>
<keyword evidence="2" id="KW-0472">Membrane</keyword>
<name>A0A1H7HBL3_9GAMM</name>
<evidence type="ECO:0000256" key="2">
    <source>
        <dbReference type="SAM" id="Phobius"/>
    </source>
</evidence>
<dbReference type="RefSeq" id="WP_090250843.1">
    <property type="nucleotide sequence ID" value="NZ_FOAA01000002.1"/>
</dbReference>
<dbReference type="Gene3D" id="2.70.70.10">
    <property type="entry name" value="Glucose Permease (Domain IIA)"/>
    <property type="match status" value="1"/>
</dbReference>
<evidence type="ECO:0000256" key="1">
    <source>
        <dbReference type="SAM" id="Coils"/>
    </source>
</evidence>
<sequence length="305" mass="33149">MQIILLAGQGQNGPRRIQCARWQQFAVPLAALMVVGGLLLWAGYQWGSRQAPSDAIVIQWEQALVEQRQQLAQARDTTEASLDALTIRVARLQAQAARVDALGSKLVSMAGLEDGEFDFAGLPGIGGPEDVLQDTRRSDLMRELDALAQVLDDRESQLRLLDRLILSGQLQEEVTPAGRPVKTGWMSSGYGTRTDPFTGRQAFHRGVDFAARPGTEIIAVAGGIVVFADDNDAFGKLVEIDHGNGYVTRYAHNRDMRVSVGDAVRKGDVIATMGATGRATGTHVHFEVLKDGRHTNPHRFIQSSG</sequence>
<dbReference type="FunFam" id="2.70.70.10:FF:000006">
    <property type="entry name" value="M23 family peptidase"/>
    <property type="match status" value="1"/>
</dbReference>
<feature type="domain" description="M23ase beta-sheet core" evidence="3">
    <location>
        <begin position="203"/>
        <end position="297"/>
    </location>
</feature>
<organism evidence="4 5">
    <name type="scientific">Ectothiorhodospira marina</name>
    <dbReference type="NCBI Taxonomy" id="1396821"/>
    <lineage>
        <taxon>Bacteria</taxon>
        <taxon>Pseudomonadati</taxon>
        <taxon>Pseudomonadota</taxon>
        <taxon>Gammaproteobacteria</taxon>
        <taxon>Chromatiales</taxon>
        <taxon>Ectothiorhodospiraceae</taxon>
        <taxon>Ectothiorhodospira</taxon>
    </lineage>
</organism>
<proteinExistence type="predicted"/>
<dbReference type="SUPFAM" id="SSF51261">
    <property type="entry name" value="Duplicated hybrid motif"/>
    <property type="match status" value="1"/>
</dbReference>
<dbReference type="PANTHER" id="PTHR21666">
    <property type="entry name" value="PEPTIDASE-RELATED"/>
    <property type="match status" value="1"/>
</dbReference>
<keyword evidence="4" id="KW-0378">Hydrolase</keyword>
<dbReference type="InterPro" id="IPR050570">
    <property type="entry name" value="Cell_wall_metabolism_enzyme"/>
</dbReference>
<gene>
    <name evidence="4" type="ORF">SAMN05444515_102119</name>
</gene>
<dbReference type="EMBL" id="FOAA01000002">
    <property type="protein sequence ID" value="SEK47631.1"/>
    <property type="molecule type" value="Genomic_DNA"/>
</dbReference>
<keyword evidence="2" id="KW-1133">Transmembrane helix</keyword>
<accession>A0A1H7HBL3</accession>
<dbReference type="GO" id="GO:0004222">
    <property type="term" value="F:metalloendopeptidase activity"/>
    <property type="evidence" value="ECO:0007669"/>
    <property type="project" value="TreeGrafter"/>
</dbReference>
<dbReference type="CDD" id="cd12797">
    <property type="entry name" value="M23_peptidase"/>
    <property type="match status" value="1"/>
</dbReference>
<reference evidence="5" key="1">
    <citation type="submission" date="2016-10" db="EMBL/GenBank/DDBJ databases">
        <authorList>
            <person name="Varghese N."/>
            <person name="Submissions S."/>
        </authorList>
    </citation>
    <scope>NUCLEOTIDE SEQUENCE [LARGE SCALE GENOMIC DNA]</scope>
    <source>
        <strain evidence="5">DSM 241</strain>
    </source>
</reference>
<evidence type="ECO:0000313" key="5">
    <source>
        <dbReference type="Proteomes" id="UP000199256"/>
    </source>
</evidence>
<keyword evidence="2" id="KW-0812">Transmembrane</keyword>
<feature type="transmembrane region" description="Helical" evidence="2">
    <location>
        <begin position="25"/>
        <end position="44"/>
    </location>
</feature>
<feature type="coiled-coil region" evidence="1">
    <location>
        <begin position="57"/>
        <end position="102"/>
    </location>
</feature>
<keyword evidence="5" id="KW-1185">Reference proteome</keyword>
<dbReference type="PANTHER" id="PTHR21666:SF291">
    <property type="entry name" value="STAGE II SPORULATION PROTEIN Q"/>
    <property type="match status" value="1"/>
</dbReference>